<reference evidence="3" key="1">
    <citation type="submission" date="2020-11" db="EMBL/GenBank/DDBJ databases">
        <title>Gallus gallus (Chicken) genome, bGalGal1, GRCg7b, maternal haplotype autosomes + Z &amp; W.</title>
        <authorList>
            <person name="Warren W."/>
            <person name="Formenti G."/>
            <person name="Fedrigo O."/>
            <person name="Haase B."/>
            <person name="Mountcastle J."/>
            <person name="Balacco J."/>
            <person name="Tracey A."/>
            <person name="Schneider V."/>
            <person name="Okimoto R."/>
            <person name="Cheng H."/>
            <person name="Hawken R."/>
            <person name="Howe K."/>
            <person name="Jarvis E.D."/>
        </authorList>
    </citation>
    <scope>NUCLEOTIDE SEQUENCE [LARGE SCALE GENOMIC DNA]</scope>
    <source>
        <strain evidence="3">Broiler</strain>
    </source>
</reference>
<keyword evidence="4" id="KW-1185">Reference proteome</keyword>
<dbReference type="Ensembl" id="ENSGALT00010002859.1">
    <property type="protein sequence ID" value="ENSGALP00010001409.1"/>
    <property type="gene ID" value="ENSGALG00010001236.1"/>
</dbReference>
<sequence length="81" mass="9020">GRSPRSERGPLPVRSARGSVTPPRLGTWAVIARGCCVSLFISFSEFLVVFIFLFIFGLALSNGYCHFLIFIIFQLVPELVE</sequence>
<reference evidence="3" key="3">
    <citation type="submission" date="2025-09" db="UniProtKB">
        <authorList>
            <consortium name="Ensembl"/>
        </authorList>
    </citation>
    <scope>IDENTIFICATION</scope>
    <source>
        <strain evidence="3">broiler</strain>
    </source>
</reference>
<dbReference type="AlphaFoldDB" id="A0A8V0X1Q3"/>
<evidence type="ECO:0000256" key="1">
    <source>
        <dbReference type="SAM" id="MobiDB-lite"/>
    </source>
</evidence>
<keyword evidence="2" id="KW-0812">Transmembrane</keyword>
<organism evidence="3 4">
    <name type="scientific">Gallus gallus</name>
    <name type="common">Chicken</name>
    <dbReference type="NCBI Taxonomy" id="9031"/>
    <lineage>
        <taxon>Eukaryota</taxon>
        <taxon>Metazoa</taxon>
        <taxon>Chordata</taxon>
        <taxon>Craniata</taxon>
        <taxon>Vertebrata</taxon>
        <taxon>Euteleostomi</taxon>
        <taxon>Archelosauria</taxon>
        <taxon>Archosauria</taxon>
        <taxon>Dinosauria</taxon>
        <taxon>Saurischia</taxon>
        <taxon>Theropoda</taxon>
        <taxon>Coelurosauria</taxon>
        <taxon>Aves</taxon>
        <taxon>Neognathae</taxon>
        <taxon>Galloanserae</taxon>
        <taxon>Galliformes</taxon>
        <taxon>Phasianidae</taxon>
        <taxon>Phasianinae</taxon>
        <taxon>Gallus</taxon>
    </lineage>
</organism>
<proteinExistence type="predicted"/>
<reference evidence="3" key="2">
    <citation type="submission" date="2025-08" db="UniProtKB">
        <authorList>
            <consortium name="Ensembl"/>
        </authorList>
    </citation>
    <scope>IDENTIFICATION</scope>
    <source>
        <strain evidence="3">broiler</strain>
    </source>
</reference>
<evidence type="ECO:0000256" key="2">
    <source>
        <dbReference type="SAM" id="Phobius"/>
    </source>
</evidence>
<protein>
    <submittedName>
        <fullName evidence="3">Uncharacterized protein</fullName>
    </submittedName>
</protein>
<accession>A0A8V0X1Q3</accession>
<feature type="region of interest" description="Disordered" evidence="1">
    <location>
        <begin position="1"/>
        <end position="21"/>
    </location>
</feature>
<keyword evidence="2" id="KW-0472">Membrane</keyword>
<name>A0A8V0X1Q3_CHICK</name>
<feature type="transmembrane region" description="Helical" evidence="2">
    <location>
        <begin position="49"/>
        <end position="76"/>
    </location>
</feature>
<dbReference type="Proteomes" id="UP000000539">
    <property type="component" value="Chromosome 1"/>
</dbReference>
<keyword evidence="2" id="KW-1133">Transmembrane helix</keyword>
<evidence type="ECO:0000313" key="3">
    <source>
        <dbReference type="Ensembl" id="ENSGALP00010001409.1"/>
    </source>
</evidence>
<evidence type="ECO:0000313" key="4">
    <source>
        <dbReference type="Proteomes" id="UP000000539"/>
    </source>
</evidence>